<feature type="region of interest" description="Disordered" evidence="1">
    <location>
        <begin position="25"/>
        <end position="55"/>
    </location>
</feature>
<accession>A0A5N6IM21</accession>
<protein>
    <submittedName>
        <fullName evidence="2">Uncharacterized protein</fullName>
    </submittedName>
</protein>
<name>A0A5N6IM21_9EURO</name>
<gene>
    <name evidence="2" type="ORF">BDV30DRAFT_244780</name>
</gene>
<organism evidence="2 3">
    <name type="scientific">Aspergillus minisclerotigenes</name>
    <dbReference type="NCBI Taxonomy" id="656917"/>
    <lineage>
        <taxon>Eukaryota</taxon>
        <taxon>Fungi</taxon>
        <taxon>Dikarya</taxon>
        <taxon>Ascomycota</taxon>
        <taxon>Pezizomycotina</taxon>
        <taxon>Eurotiomycetes</taxon>
        <taxon>Eurotiomycetidae</taxon>
        <taxon>Eurotiales</taxon>
        <taxon>Aspergillaceae</taxon>
        <taxon>Aspergillus</taxon>
        <taxon>Aspergillus subgen. Circumdati</taxon>
    </lineage>
</organism>
<keyword evidence="3" id="KW-1185">Reference proteome</keyword>
<reference evidence="2 3" key="1">
    <citation type="submission" date="2019-04" db="EMBL/GenBank/DDBJ databases">
        <title>Fungal friends and foes A comparative genomics study of 23 Aspergillus species from section Flavi.</title>
        <authorList>
            <consortium name="DOE Joint Genome Institute"/>
            <person name="Kjaerbolling I."/>
            <person name="Vesth T.C."/>
            <person name="Frisvad J.C."/>
            <person name="Nybo J.L."/>
            <person name="Theobald S."/>
            <person name="Kildgaard S."/>
            <person name="Petersen T.I."/>
            <person name="Kuo A."/>
            <person name="Sato A."/>
            <person name="Lyhne E.K."/>
            <person name="Kogle M.E."/>
            <person name="Wiebenga A."/>
            <person name="Kun R.S."/>
            <person name="Lubbers R.J."/>
            <person name="Makela M.R."/>
            <person name="Barry K."/>
            <person name="Chovatia M."/>
            <person name="Clum A."/>
            <person name="Daum C."/>
            <person name="Haridas S."/>
            <person name="He G."/>
            <person name="LaButti K."/>
            <person name="Lipzen A."/>
            <person name="Mondo S."/>
            <person name="Pangilinan J."/>
            <person name="Riley R."/>
            <person name="Salamov A."/>
            <person name="Simmons B.A."/>
            <person name="Magnuson J.K."/>
            <person name="Henrissat B."/>
            <person name="Mortensen U.H."/>
            <person name="Larsen T.O."/>
            <person name="De vries R.P."/>
            <person name="Grigoriev I.V."/>
            <person name="Machida M."/>
            <person name="Baker S.E."/>
            <person name="Andersen M.R."/>
        </authorList>
    </citation>
    <scope>NUCLEOTIDE SEQUENCE [LARGE SCALE GENOMIC DNA]</scope>
    <source>
        <strain evidence="2 3">CBS 117635</strain>
    </source>
</reference>
<evidence type="ECO:0000313" key="3">
    <source>
        <dbReference type="Proteomes" id="UP000326289"/>
    </source>
</evidence>
<proteinExistence type="predicted"/>
<evidence type="ECO:0000256" key="1">
    <source>
        <dbReference type="SAM" id="MobiDB-lite"/>
    </source>
</evidence>
<evidence type="ECO:0000313" key="2">
    <source>
        <dbReference type="EMBL" id="KAB8266950.1"/>
    </source>
</evidence>
<dbReference type="EMBL" id="ML732926">
    <property type="protein sequence ID" value="KAB8266950.1"/>
    <property type="molecule type" value="Genomic_DNA"/>
</dbReference>
<dbReference type="Proteomes" id="UP000326289">
    <property type="component" value="Unassembled WGS sequence"/>
</dbReference>
<dbReference type="AlphaFoldDB" id="A0A5N6IM21"/>
<sequence length="200" mass="23142">MPTEVHDCVQDWWRCSEKTLRDTGDLTSHEQSEFQTRVGTTLEFRSGPSRGSRKEPDLFIRTKGYRLPSLVIECGWSGSTDYLLDDMNLLLSGSDGAIRAIVIIEWQLKRNPRFVSGAVELYVRDRNGMPIRRQREIIFPVPPQNQNPQRLELTRQEVFGPHLQQDPTRNRPPNAMVYLEISHLRFAANRALRRMNLTPA</sequence>